<evidence type="ECO:0000313" key="2">
    <source>
        <dbReference type="EMBL" id="GGG64808.1"/>
    </source>
</evidence>
<sequence length="73" mass="8072">MARGLRTCAAPRATSQPLMPCEDRQPTRLMPGQKPRKEPQESLGSLPKEFAAKMVEAGESKIFMSTKNTLIRA</sequence>
<protein>
    <submittedName>
        <fullName evidence="2">Uncharacterized protein</fullName>
    </submittedName>
</protein>
<dbReference type="EMBL" id="BMJV01000001">
    <property type="protein sequence ID" value="GGG64808.1"/>
    <property type="molecule type" value="Genomic_DNA"/>
</dbReference>
<feature type="region of interest" description="Disordered" evidence="1">
    <location>
        <begin position="1"/>
        <end position="46"/>
    </location>
</feature>
<comment type="caution">
    <text evidence="2">The sequence shown here is derived from an EMBL/GenBank/DDBJ whole genome shotgun (WGS) entry which is preliminary data.</text>
</comment>
<name>A0A8J2ZHP1_9RHOB</name>
<evidence type="ECO:0000313" key="3">
    <source>
        <dbReference type="Proteomes" id="UP000617145"/>
    </source>
</evidence>
<dbReference type="AlphaFoldDB" id="A0A8J2ZHP1"/>
<evidence type="ECO:0000256" key="1">
    <source>
        <dbReference type="SAM" id="MobiDB-lite"/>
    </source>
</evidence>
<keyword evidence="3" id="KW-1185">Reference proteome</keyword>
<accession>A0A8J2ZHP1</accession>
<reference evidence="2" key="1">
    <citation type="journal article" date="2014" name="Int. J. Syst. Evol. Microbiol.">
        <title>Complete genome sequence of Corynebacterium casei LMG S-19264T (=DSM 44701T), isolated from a smear-ripened cheese.</title>
        <authorList>
            <consortium name="US DOE Joint Genome Institute (JGI-PGF)"/>
            <person name="Walter F."/>
            <person name="Albersmeier A."/>
            <person name="Kalinowski J."/>
            <person name="Ruckert C."/>
        </authorList>
    </citation>
    <scope>NUCLEOTIDE SEQUENCE</scope>
    <source>
        <strain evidence="2">CGMCC 1.15762</strain>
    </source>
</reference>
<reference evidence="2" key="2">
    <citation type="submission" date="2020-09" db="EMBL/GenBank/DDBJ databases">
        <authorList>
            <person name="Sun Q."/>
            <person name="Zhou Y."/>
        </authorList>
    </citation>
    <scope>NUCLEOTIDE SEQUENCE</scope>
    <source>
        <strain evidence="2">CGMCC 1.15762</strain>
    </source>
</reference>
<proteinExistence type="predicted"/>
<gene>
    <name evidence="2" type="ORF">GCM10011415_09350</name>
</gene>
<dbReference type="Proteomes" id="UP000617145">
    <property type="component" value="Unassembled WGS sequence"/>
</dbReference>
<organism evidence="2 3">
    <name type="scientific">Salipiger pallidus</name>
    <dbReference type="NCBI Taxonomy" id="1775170"/>
    <lineage>
        <taxon>Bacteria</taxon>
        <taxon>Pseudomonadati</taxon>
        <taxon>Pseudomonadota</taxon>
        <taxon>Alphaproteobacteria</taxon>
        <taxon>Rhodobacterales</taxon>
        <taxon>Roseobacteraceae</taxon>
        <taxon>Salipiger</taxon>
    </lineage>
</organism>